<dbReference type="Proteomes" id="UP000241434">
    <property type="component" value="Unassembled WGS sequence"/>
</dbReference>
<feature type="transmembrane region" description="Helical" evidence="1">
    <location>
        <begin position="239"/>
        <end position="256"/>
    </location>
</feature>
<feature type="transmembrane region" description="Helical" evidence="1">
    <location>
        <begin position="106"/>
        <end position="124"/>
    </location>
</feature>
<proteinExistence type="predicted"/>
<name>A0A2P7Q1P1_9FIRM</name>
<dbReference type="Gene3D" id="1.10.1760.20">
    <property type="match status" value="1"/>
</dbReference>
<protein>
    <recommendedName>
        <fullName evidence="4">DUF2232 domain-containing protein</fullName>
    </recommendedName>
</protein>
<keyword evidence="1" id="KW-1133">Transmembrane helix</keyword>
<evidence type="ECO:0000313" key="3">
    <source>
        <dbReference type="Proteomes" id="UP000241434"/>
    </source>
</evidence>
<feature type="transmembrane region" description="Helical" evidence="1">
    <location>
        <begin position="308"/>
        <end position="330"/>
    </location>
</feature>
<feature type="transmembrane region" description="Helical" evidence="1">
    <location>
        <begin position="80"/>
        <end position="97"/>
    </location>
</feature>
<comment type="caution">
    <text evidence="2">The sequence shown here is derived from an EMBL/GenBank/DDBJ whole genome shotgun (WGS) entry which is preliminary data.</text>
</comment>
<feature type="transmembrane region" description="Helical" evidence="1">
    <location>
        <begin position="20"/>
        <end position="50"/>
    </location>
</feature>
<dbReference type="AlphaFoldDB" id="A0A2P7Q1P1"/>
<gene>
    <name evidence="2" type="ORF">UF10_04565</name>
</gene>
<evidence type="ECO:0000313" key="2">
    <source>
        <dbReference type="EMBL" id="PSJ31884.1"/>
    </source>
</evidence>
<keyword evidence="3" id="KW-1185">Reference proteome</keyword>
<dbReference type="Pfam" id="PF09991">
    <property type="entry name" value="DUF2232"/>
    <property type="match status" value="1"/>
</dbReference>
<evidence type="ECO:0000256" key="1">
    <source>
        <dbReference type="SAM" id="Phobius"/>
    </source>
</evidence>
<keyword evidence="1" id="KW-0812">Transmembrane</keyword>
<sequence>MDNKNSIKPMVEASILTSIFIVLTLASTAMGLGFFGYYDFLVPVFFAIIYIRCGWKYSSLSVIISILITFFVLGNPMTPIMLIQGSIIGLFTGYILLEKSELGNEIILLSILSLLMMFVFDYLMRSFTNVSLISNFDEFSKEIYSFIDKISKVLIPEGVSKNSLQVLENYRQTIESKTIKQSFLFSFSLISFASGIIIYFLTMIVSKKIKLNFGVKKYKLNLISTLKKNIRFIYSTRKLFIIMIVYILFAELLKVFKVSFRVEYIENFIFSLEYLFTIFTFKDSMVIIENKMIAESGSVKQAKRYRILIIVLFFINIKIMYIAAVVSYLVNDWNGKYRDLFSRALDRNLEKQ</sequence>
<dbReference type="InterPro" id="IPR018710">
    <property type="entry name" value="DUF2232"/>
</dbReference>
<dbReference type="EMBL" id="JYGE01000003">
    <property type="protein sequence ID" value="PSJ31884.1"/>
    <property type="molecule type" value="Genomic_DNA"/>
</dbReference>
<feature type="transmembrane region" description="Helical" evidence="1">
    <location>
        <begin position="57"/>
        <end position="74"/>
    </location>
</feature>
<accession>A0A2P7Q1P1</accession>
<organism evidence="2 3">
    <name type="scientific">Peptostreptococcus russellii</name>
    <dbReference type="NCBI Taxonomy" id="215200"/>
    <lineage>
        <taxon>Bacteria</taxon>
        <taxon>Bacillati</taxon>
        <taxon>Bacillota</taxon>
        <taxon>Clostridia</taxon>
        <taxon>Peptostreptococcales</taxon>
        <taxon>Peptostreptococcaceae</taxon>
        <taxon>Peptostreptococcus</taxon>
    </lineage>
</organism>
<feature type="transmembrane region" description="Helical" evidence="1">
    <location>
        <begin position="183"/>
        <end position="206"/>
    </location>
</feature>
<feature type="transmembrane region" description="Helical" evidence="1">
    <location>
        <begin position="268"/>
        <end position="288"/>
    </location>
</feature>
<evidence type="ECO:0008006" key="4">
    <source>
        <dbReference type="Google" id="ProtNLM"/>
    </source>
</evidence>
<dbReference type="OrthoDB" id="1757887at2"/>
<keyword evidence="1" id="KW-0472">Membrane</keyword>
<dbReference type="RefSeq" id="WP_106776644.1">
    <property type="nucleotide sequence ID" value="NZ_JYGE01000003.1"/>
</dbReference>
<reference evidence="2" key="1">
    <citation type="thesis" date="2015" institute="Rutgers" country="The State University of New Jersey, 14 College Farm Rd., New Brunswick, NJ, USA">
        <title>Ammonia toxicity in bacteria and its implications for treatment of and resource recovery from highly nitrogenous organic wastes.</title>
        <authorList>
            <person name="Luther A.K."/>
        </authorList>
    </citation>
    <scope>NUCLEOTIDE SEQUENCE</scope>
    <source>
        <strain evidence="2">RT-10B</strain>
    </source>
</reference>